<evidence type="ECO:0000313" key="4">
    <source>
        <dbReference type="Proteomes" id="UP000696485"/>
    </source>
</evidence>
<reference evidence="3" key="1">
    <citation type="journal article" date="2020" name="Fungal Divers.">
        <title>Resolving the Mortierellaceae phylogeny through synthesis of multi-gene phylogenetics and phylogenomics.</title>
        <authorList>
            <person name="Vandepol N."/>
            <person name="Liber J."/>
            <person name="Desiro A."/>
            <person name="Na H."/>
            <person name="Kennedy M."/>
            <person name="Barry K."/>
            <person name="Grigoriev I.V."/>
            <person name="Miller A.N."/>
            <person name="O'Donnell K."/>
            <person name="Stajich J.E."/>
            <person name="Bonito G."/>
        </authorList>
    </citation>
    <scope>NUCLEOTIDE SEQUENCE</scope>
    <source>
        <strain evidence="3">NVP1</strain>
    </source>
</reference>
<keyword evidence="2" id="KW-1133">Transmembrane helix</keyword>
<dbReference type="EMBL" id="JAAAUY010001365">
    <property type="protein sequence ID" value="KAF9323091.1"/>
    <property type="molecule type" value="Genomic_DNA"/>
</dbReference>
<feature type="compositionally biased region" description="Low complexity" evidence="1">
    <location>
        <begin position="364"/>
        <end position="382"/>
    </location>
</feature>
<sequence length="389" mass="41828">MALTHILIICGLIVLPAGTIDTVIIVGQRAAGESFDPMKIVLPVLYGIHWCAWCISLVCLVSLRLTARDPTIGFEIQDPKQTHSLEMTRIQSSTSNNITPRNQHLFNFRQSVISPLGSRASSGAVAKSIATHKPGSVTGSSSASRVGPGEGLSTLAYNKGKETARRYSNEAMAVPQAPTRTCTGKEKRASTDTNAIYIPSDPRISQVMVTFREGGTETSTVPAPPISYQRQATVATQSQNSPFLKSASEATTIYITNHNYGHAEPTEGPSSGLQKAGNDRFTINFSSAGESLSDMIFKSSKIGQTHFASMAPTTQTSKQEVGLELEQHEDEALKRNRPHANETDESRIQNFARIRATDTKVSLTLSSDSSSGMSAVSNSSSSFDGEELE</sequence>
<evidence type="ECO:0000313" key="3">
    <source>
        <dbReference type="EMBL" id="KAF9323091.1"/>
    </source>
</evidence>
<keyword evidence="2" id="KW-0472">Membrane</keyword>
<proteinExistence type="predicted"/>
<protein>
    <submittedName>
        <fullName evidence="3">Uncharacterized protein</fullName>
    </submittedName>
</protein>
<feature type="region of interest" description="Disordered" evidence="1">
    <location>
        <begin position="330"/>
        <end position="352"/>
    </location>
</feature>
<comment type="caution">
    <text evidence="3">The sequence shown here is derived from an EMBL/GenBank/DDBJ whole genome shotgun (WGS) entry which is preliminary data.</text>
</comment>
<dbReference type="Proteomes" id="UP000696485">
    <property type="component" value="Unassembled WGS sequence"/>
</dbReference>
<feature type="transmembrane region" description="Helical" evidence="2">
    <location>
        <begin position="6"/>
        <end position="28"/>
    </location>
</feature>
<evidence type="ECO:0000256" key="2">
    <source>
        <dbReference type="SAM" id="Phobius"/>
    </source>
</evidence>
<keyword evidence="2" id="KW-0812">Transmembrane</keyword>
<feature type="transmembrane region" description="Helical" evidence="2">
    <location>
        <begin position="40"/>
        <end position="63"/>
    </location>
</feature>
<feature type="compositionally biased region" description="Basic and acidic residues" evidence="1">
    <location>
        <begin position="330"/>
        <end position="347"/>
    </location>
</feature>
<organism evidence="3 4">
    <name type="scientific">Podila minutissima</name>
    <dbReference type="NCBI Taxonomy" id="64525"/>
    <lineage>
        <taxon>Eukaryota</taxon>
        <taxon>Fungi</taxon>
        <taxon>Fungi incertae sedis</taxon>
        <taxon>Mucoromycota</taxon>
        <taxon>Mortierellomycotina</taxon>
        <taxon>Mortierellomycetes</taxon>
        <taxon>Mortierellales</taxon>
        <taxon>Mortierellaceae</taxon>
        <taxon>Podila</taxon>
    </lineage>
</organism>
<dbReference type="AlphaFoldDB" id="A0A9P5SCG0"/>
<gene>
    <name evidence="3" type="ORF">BG006_001768</name>
</gene>
<feature type="region of interest" description="Disordered" evidence="1">
    <location>
        <begin position="364"/>
        <end position="389"/>
    </location>
</feature>
<evidence type="ECO:0000256" key="1">
    <source>
        <dbReference type="SAM" id="MobiDB-lite"/>
    </source>
</evidence>
<keyword evidence="4" id="KW-1185">Reference proteome</keyword>
<feature type="region of interest" description="Disordered" evidence="1">
    <location>
        <begin position="132"/>
        <end position="153"/>
    </location>
</feature>
<name>A0A9P5SCG0_9FUNG</name>
<feature type="non-terminal residue" evidence="3">
    <location>
        <position position="389"/>
    </location>
</feature>
<accession>A0A9P5SCG0</accession>